<sequence length="555" mass="58904">MANSAAGLHSEVSSSRDIQLTDQRVLPGVSVSNSYLPNVSKLSMSQKRHPKLQGRNEEKDWTTREVDLYYNAYRSILEPDPEVKQLWEERGKKLDQANLIELQQQNSEKNSNLSQSQSQNQAGNSALSNINTNSGSLHNNNAASNSSQHSNGSKNGTVLNKVNYSAIKIAKLLGLKIQPSTIPEEDPLEPKGFEVMRPRKLVVKTNIGLPGGAGVVSPLRPQFSVPRGLNDVSASASPAAAVGAGLGVATPITMGSSSQSQMQTPLTLDTSTTTLSKTATGVNVNSIGLNSNRSSAHTTDLLMSSETGTAGATAGYASSLQFSPIEPPSVAYFTRHSTHGSSGSSSPLVGSSGSGSGFASGSGSGSGFVPGSGTPSIVLSPFDDRNVDSDVIRKQQQRQSWISTSGVGQTKRATVISTEDDDIFADSHVPFDFESSTNANPTQSNRPLSSSSIQIPQPRPQSSQTQLQFSKQQHSRQTSHVSTGSMSMDPDWSLISESPYDDAYDSNDGYVFGDGDVYGYDDDAEFRFRKSGELRVVNDNDDGSSGTDGSSSKFG</sequence>
<dbReference type="Proteomes" id="UP001165064">
    <property type="component" value="Unassembled WGS sequence"/>
</dbReference>
<evidence type="ECO:0000313" key="2">
    <source>
        <dbReference type="Proteomes" id="UP001165064"/>
    </source>
</evidence>
<name>A0ACB5T2K3_AMBMO</name>
<gene>
    <name evidence="1" type="ORF">Amon02_000421500</name>
</gene>
<accession>A0ACB5T2K3</accession>
<evidence type="ECO:0000313" key="1">
    <source>
        <dbReference type="EMBL" id="GME79959.1"/>
    </source>
</evidence>
<dbReference type="EMBL" id="BSXS01002838">
    <property type="protein sequence ID" value="GME79959.1"/>
    <property type="molecule type" value="Genomic_DNA"/>
</dbReference>
<protein>
    <submittedName>
        <fullName evidence="1">Unnamed protein product</fullName>
    </submittedName>
</protein>
<keyword evidence="2" id="KW-1185">Reference proteome</keyword>
<organism evidence="1 2">
    <name type="scientific">Ambrosiozyma monospora</name>
    <name type="common">Yeast</name>
    <name type="synonym">Endomycopsis monosporus</name>
    <dbReference type="NCBI Taxonomy" id="43982"/>
    <lineage>
        <taxon>Eukaryota</taxon>
        <taxon>Fungi</taxon>
        <taxon>Dikarya</taxon>
        <taxon>Ascomycota</taxon>
        <taxon>Saccharomycotina</taxon>
        <taxon>Pichiomycetes</taxon>
        <taxon>Pichiales</taxon>
        <taxon>Pichiaceae</taxon>
        <taxon>Ambrosiozyma</taxon>
    </lineage>
</organism>
<proteinExistence type="predicted"/>
<reference evidence="1" key="1">
    <citation type="submission" date="2023-04" db="EMBL/GenBank/DDBJ databases">
        <title>Ambrosiozyma monospora NBRC 10751.</title>
        <authorList>
            <person name="Ichikawa N."/>
            <person name="Sato H."/>
            <person name="Tonouchi N."/>
        </authorList>
    </citation>
    <scope>NUCLEOTIDE SEQUENCE</scope>
    <source>
        <strain evidence="1">NBRC 10751</strain>
    </source>
</reference>
<comment type="caution">
    <text evidence="1">The sequence shown here is derived from an EMBL/GenBank/DDBJ whole genome shotgun (WGS) entry which is preliminary data.</text>
</comment>